<organism evidence="1 2">
    <name type="scientific">Pseudocercospora musae</name>
    <dbReference type="NCBI Taxonomy" id="113226"/>
    <lineage>
        <taxon>Eukaryota</taxon>
        <taxon>Fungi</taxon>
        <taxon>Dikarya</taxon>
        <taxon>Ascomycota</taxon>
        <taxon>Pezizomycotina</taxon>
        <taxon>Dothideomycetes</taxon>
        <taxon>Dothideomycetidae</taxon>
        <taxon>Mycosphaerellales</taxon>
        <taxon>Mycosphaerellaceae</taxon>
        <taxon>Pseudocercospora</taxon>
    </lineage>
</organism>
<dbReference type="EMBL" id="LFZO01000511">
    <property type="protein sequence ID" value="KXT07941.1"/>
    <property type="molecule type" value="Genomic_DNA"/>
</dbReference>
<dbReference type="AlphaFoldDB" id="A0A139HZL9"/>
<keyword evidence="2" id="KW-1185">Reference proteome</keyword>
<accession>A0A139HZL9</accession>
<sequence>MFLIQLAQELNQIGHSSKAHQVPDFGRSQMLQAFSMRYALVDRGPTDDQGTVSHRVRGSVGTLSERLKQDRGKMASAVSVVHEQGWSRFCWDIQIAPLQRISFGKPGR</sequence>
<dbReference type="OrthoDB" id="10550103at2759"/>
<evidence type="ECO:0000313" key="2">
    <source>
        <dbReference type="Proteomes" id="UP000073492"/>
    </source>
</evidence>
<name>A0A139HZL9_9PEZI</name>
<gene>
    <name evidence="1" type="ORF">AC579_6065</name>
</gene>
<reference evidence="1 2" key="1">
    <citation type="submission" date="2015-07" db="EMBL/GenBank/DDBJ databases">
        <title>Comparative genomics of the Sigatoka disease complex on banana suggests a link between parallel evolutionary changes in Pseudocercospora fijiensis and Pseudocercospora eumusae and increased virulence on the banana host.</title>
        <authorList>
            <person name="Chang T.-C."/>
            <person name="Salvucci A."/>
            <person name="Crous P.W."/>
            <person name="Stergiopoulos I."/>
        </authorList>
    </citation>
    <scope>NUCLEOTIDE SEQUENCE [LARGE SCALE GENOMIC DNA]</scope>
    <source>
        <strain evidence="1 2">CBS 116634</strain>
    </source>
</reference>
<proteinExistence type="predicted"/>
<evidence type="ECO:0000313" key="1">
    <source>
        <dbReference type="EMBL" id="KXT07941.1"/>
    </source>
</evidence>
<protein>
    <submittedName>
        <fullName evidence="1">Uncharacterized protein</fullName>
    </submittedName>
</protein>
<comment type="caution">
    <text evidence="1">The sequence shown here is derived from an EMBL/GenBank/DDBJ whole genome shotgun (WGS) entry which is preliminary data.</text>
</comment>
<dbReference type="Proteomes" id="UP000073492">
    <property type="component" value="Unassembled WGS sequence"/>
</dbReference>